<protein>
    <submittedName>
        <fullName evidence="1">Uncharacterized protein</fullName>
    </submittedName>
</protein>
<gene>
    <name evidence="1" type="ORF">STP4a_231</name>
</gene>
<evidence type="ECO:0000313" key="1">
    <source>
        <dbReference type="EMBL" id="AHJ86828.1"/>
    </source>
</evidence>
<proteinExistence type="predicted"/>
<keyword evidence="2" id="KW-1185">Reference proteome</keyword>
<dbReference type="KEGG" id="vg:23680991"/>
<organism evidence="1 2">
    <name type="scientific">Salmonella phage STP4-a</name>
    <dbReference type="NCBI Taxonomy" id="1445860"/>
    <lineage>
        <taxon>Viruses</taxon>
        <taxon>Duplodnaviria</taxon>
        <taxon>Heunggongvirae</taxon>
        <taxon>Uroviricota</taxon>
        <taxon>Caudoviricetes</taxon>
        <taxon>Pantevenvirales</taxon>
        <taxon>Straboviridae</taxon>
        <taxon>Tevenvirinae</taxon>
        <taxon>Gelderlandvirus</taxon>
        <taxon>Gelderlandvirus stp4a</taxon>
    </lineage>
</organism>
<name>A0A0B4L9Z9_9CAUD</name>
<dbReference type="EMBL" id="KJ000058">
    <property type="protein sequence ID" value="AHJ86828.1"/>
    <property type="molecule type" value="Genomic_DNA"/>
</dbReference>
<dbReference type="RefSeq" id="YP_009126181.1">
    <property type="nucleotide sequence ID" value="NC_026607.2"/>
</dbReference>
<evidence type="ECO:0000313" key="2">
    <source>
        <dbReference type="Proteomes" id="UP000032000"/>
    </source>
</evidence>
<reference evidence="1" key="1">
    <citation type="submission" date="2015-06" db="EMBL/GenBank/DDBJ databases">
        <title>Genomic characterization of STP4-a, a novel T4 virulent phage infecting Salmonella.</title>
        <authorList>
            <person name="Li M."/>
            <person name="Wang J."/>
            <person name="Lin H."/>
            <person name="Han F."/>
        </authorList>
    </citation>
    <scope>NUCLEOTIDE SEQUENCE [LARGE SCALE GENOMIC DNA]</scope>
</reference>
<dbReference type="Proteomes" id="UP000032000">
    <property type="component" value="Segment"/>
</dbReference>
<dbReference type="GeneID" id="23680991"/>
<accession>A0A0B4L9Z9</accession>
<sequence length="91" mass="10813">MRKLKMARLELDIVAEVHRNERGIATDLIFEDGSRFYDVDHGLDFDLIIEEGTGGGWPVIYLRGSEKNIRKWLEDNQWEDIDWLLDEFMEQ</sequence>